<dbReference type="AlphaFoldDB" id="A0A251UMZ6"/>
<dbReference type="Gramene" id="mRNA:HanXRQr2_Chr05g0208061">
    <property type="protein sequence ID" value="CDS:HanXRQr2_Chr05g0208061.1"/>
    <property type="gene ID" value="HanXRQr2_Chr05g0208061"/>
</dbReference>
<evidence type="ECO:0000313" key="3">
    <source>
        <dbReference type="Proteomes" id="UP000215914"/>
    </source>
</evidence>
<accession>A0A251UMZ6</accession>
<name>A0A251UMZ6_HELAN</name>
<evidence type="ECO:0000313" key="2">
    <source>
        <dbReference type="EMBL" id="OTG24715.1"/>
    </source>
</evidence>
<dbReference type="Proteomes" id="UP000215914">
    <property type="component" value="Chromosome 5"/>
</dbReference>
<dbReference type="InParanoid" id="A0A251UMZ6"/>
<gene>
    <name evidence="2" type="ORF">HannXRQ_Chr05g0139781</name>
    <name evidence="1" type="ORF">HanXRQr2_Chr05g0208061</name>
</gene>
<evidence type="ECO:0000313" key="1">
    <source>
        <dbReference type="EMBL" id="KAF5805333.1"/>
    </source>
</evidence>
<sequence>MMMTIYAESMVKRTDILGFKYPITFSLLLMLTVLCKEYSLCEKCFSSCKFNCKSWYSEHKSY</sequence>
<reference evidence="1" key="3">
    <citation type="submission" date="2020-06" db="EMBL/GenBank/DDBJ databases">
        <title>Helianthus annuus Genome sequencing and assembly Release 2.</title>
        <authorList>
            <person name="Gouzy J."/>
            <person name="Langlade N."/>
            <person name="Munos S."/>
        </authorList>
    </citation>
    <scope>NUCLEOTIDE SEQUENCE</scope>
    <source>
        <tissue evidence="1">Leaves</tissue>
    </source>
</reference>
<proteinExistence type="predicted"/>
<reference evidence="2" key="2">
    <citation type="submission" date="2017-02" db="EMBL/GenBank/DDBJ databases">
        <title>Sunflower complete genome.</title>
        <authorList>
            <person name="Langlade N."/>
            <person name="Munos S."/>
        </authorList>
    </citation>
    <scope>NUCLEOTIDE SEQUENCE [LARGE SCALE GENOMIC DNA]</scope>
    <source>
        <tissue evidence="2">Leaves</tissue>
    </source>
</reference>
<reference evidence="1 3" key="1">
    <citation type="journal article" date="2017" name="Nature">
        <title>The sunflower genome provides insights into oil metabolism, flowering and Asterid evolution.</title>
        <authorList>
            <person name="Badouin H."/>
            <person name="Gouzy J."/>
            <person name="Grassa C.J."/>
            <person name="Murat F."/>
            <person name="Staton S.E."/>
            <person name="Cottret L."/>
            <person name="Lelandais-Briere C."/>
            <person name="Owens G.L."/>
            <person name="Carrere S."/>
            <person name="Mayjonade B."/>
            <person name="Legrand L."/>
            <person name="Gill N."/>
            <person name="Kane N.C."/>
            <person name="Bowers J.E."/>
            <person name="Hubner S."/>
            <person name="Bellec A."/>
            <person name="Berard A."/>
            <person name="Berges H."/>
            <person name="Blanchet N."/>
            <person name="Boniface M.C."/>
            <person name="Brunel D."/>
            <person name="Catrice O."/>
            <person name="Chaidir N."/>
            <person name="Claudel C."/>
            <person name="Donnadieu C."/>
            <person name="Faraut T."/>
            <person name="Fievet G."/>
            <person name="Helmstetter N."/>
            <person name="King M."/>
            <person name="Knapp S.J."/>
            <person name="Lai Z."/>
            <person name="Le Paslier M.C."/>
            <person name="Lippi Y."/>
            <person name="Lorenzon L."/>
            <person name="Mandel J.R."/>
            <person name="Marage G."/>
            <person name="Marchand G."/>
            <person name="Marquand E."/>
            <person name="Bret-Mestries E."/>
            <person name="Morien E."/>
            <person name="Nambeesan S."/>
            <person name="Nguyen T."/>
            <person name="Pegot-Espagnet P."/>
            <person name="Pouilly N."/>
            <person name="Raftis F."/>
            <person name="Sallet E."/>
            <person name="Schiex T."/>
            <person name="Thomas J."/>
            <person name="Vandecasteele C."/>
            <person name="Vares D."/>
            <person name="Vear F."/>
            <person name="Vautrin S."/>
            <person name="Crespi M."/>
            <person name="Mangin B."/>
            <person name="Burke J.M."/>
            <person name="Salse J."/>
            <person name="Munos S."/>
            <person name="Vincourt P."/>
            <person name="Rieseberg L.H."/>
            <person name="Langlade N.B."/>
        </authorList>
    </citation>
    <scope>NUCLEOTIDE SEQUENCE [LARGE SCALE GENOMIC DNA]</scope>
    <source>
        <strain evidence="3">cv. SF193</strain>
        <tissue evidence="1">Leaves</tissue>
    </source>
</reference>
<keyword evidence="3" id="KW-1185">Reference proteome</keyword>
<protein>
    <submittedName>
        <fullName evidence="2">Uncharacterized protein</fullName>
    </submittedName>
</protein>
<organism evidence="2 3">
    <name type="scientific">Helianthus annuus</name>
    <name type="common">Common sunflower</name>
    <dbReference type="NCBI Taxonomy" id="4232"/>
    <lineage>
        <taxon>Eukaryota</taxon>
        <taxon>Viridiplantae</taxon>
        <taxon>Streptophyta</taxon>
        <taxon>Embryophyta</taxon>
        <taxon>Tracheophyta</taxon>
        <taxon>Spermatophyta</taxon>
        <taxon>Magnoliopsida</taxon>
        <taxon>eudicotyledons</taxon>
        <taxon>Gunneridae</taxon>
        <taxon>Pentapetalae</taxon>
        <taxon>asterids</taxon>
        <taxon>campanulids</taxon>
        <taxon>Asterales</taxon>
        <taxon>Asteraceae</taxon>
        <taxon>Asteroideae</taxon>
        <taxon>Heliantheae alliance</taxon>
        <taxon>Heliantheae</taxon>
        <taxon>Helianthus</taxon>
    </lineage>
</organism>
<dbReference type="EMBL" id="CM007894">
    <property type="protein sequence ID" value="OTG24715.1"/>
    <property type="molecule type" value="Genomic_DNA"/>
</dbReference>
<dbReference type="EMBL" id="MNCJ02000320">
    <property type="protein sequence ID" value="KAF5805333.1"/>
    <property type="molecule type" value="Genomic_DNA"/>
</dbReference>